<feature type="domain" description="BON" evidence="2">
    <location>
        <begin position="88"/>
        <end position="156"/>
    </location>
</feature>
<feature type="compositionally biased region" description="Basic and acidic residues" evidence="1">
    <location>
        <begin position="53"/>
        <end position="70"/>
    </location>
</feature>
<dbReference type="Gene3D" id="3.30.1340.30">
    <property type="match status" value="1"/>
</dbReference>
<protein>
    <submittedName>
        <fullName evidence="3">BON domain-containing protein</fullName>
    </submittedName>
</protein>
<feature type="compositionally biased region" description="Basic and acidic residues" evidence="1">
    <location>
        <begin position="1"/>
        <end position="25"/>
    </location>
</feature>
<dbReference type="Proteomes" id="UP000308530">
    <property type="component" value="Chromosome"/>
</dbReference>
<evidence type="ECO:0000313" key="4">
    <source>
        <dbReference type="Proteomes" id="UP000308530"/>
    </source>
</evidence>
<evidence type="ECO:0000256" key="1">
    <source>
        <dbReference type="SAM" id="MobiDB-lite"/>
    </source>
</evidence>
<evidence type="ECO:0000259" key="2">
    <source>
        <dbReference type="PROSITE" id="PS50914"/>
    </source>
</evidence>
<reference evidence="3 4" key="1">
    <citation type="submission" date="2020-06" db="EMBL/GenBank/DDBJ databases">
        <title>Genome sequence of Rhizobium sp strain ADMK78.</title>
        <authorList>
            <person name="Rahi P."/>
        </authorList>
    </citation>
    <scope>NUCLEOTIDE SEQUENCE [LARGE SCALE GENOMIC DNA]</scope>
    <source>
        <strain evidence="3 4">ADMK78</strain>
    </source>
</reference>
<gene>
    <name evidence="3" type="ORF">FE840_014010</name>
</gene>
<sequence>MAKGEAKTQFSREDDYRDYDQRDITDGWPYDDGAGAGAKPVENRSYGETASNFDRERNEGFRINEVDAKGAEPQPATPVLPTTDRREDDDQLESDIMDALALEDDVTLAAIDLHVDGHRVTLRGSVDTAEDRRRIELKTLGVAGVSQVVNHITTIGIDSHIPRDAD</sequence>
<name>A0ABX6QPZ3_9HYPH</name>
<dbReference type="Pfam" id="PF04972">
    <property type="entry name" value="BON"/>
    <property type="match status" value="1"/>
</dbReference>
<organism evidence="3 4">
    <name type="scientific">Peteryoungia desertarenae</name>
    <dbReference type="NCBI Taxonomy" id="1813451"/>
    <lineage>
        <taxon>Bacteria</taxon>
        <taxon>Pseudomonadati</taxon>
        <taxon>Pseudomonadota</taxon>
        <taxon>Alphaproteobacteria</taxon>
        <taxon>Hyphomicrobiales</taxon>
        <taxon>Rhizobiaceae</taxon>
        <taxon>Peteryoungia</taxon>
    </lineage>
</organism>
<dbReference type="PROSITE" id="PS50914">
    <property type="entry name" value="BON"/>
    <property type="match status" value="1"/>
</dbReference>
<proteinExistence type="predicted"/>
<evidence type="ECO:0000313" key="3">
    <source>
        <dbReference type="EMBL" id="QLF70559.1"/>
    </source>
</evidence>
<keyword evidence="4" id="KW-1185">Reference proteome</keyword>
<dbReference type="EMBL" id="CP058350">
    <property type="protein sequence ID" value="QLF70559.1"/>
    <property type="molecule type" value="Genomic_DNA"/>
</dbReference>
<dbReference type="RefSeq" id="WP_138286113.1">
    <property type="nucleotide sequence ID" value="NZ_CP058350.1"/>
</dbReference>
<dbReference type="InterPro" id="IPR007055">
    <property type="entry name" value="BON_dom"/>
</dbReference>
<accession>A0ABX6QPZ3</accession>
<feature type="region of interest" description="Disordered" evidence="1">
    <location>
        <begin position="1"/>
        <end position="90"/>
    </location>
</feature>